<dbReference type="GO" id="GO:0005886">
    <property type="term" value="C:plasma membrane"/>
    <property type="evidence" value="ECO:0007669"/>
    <property type="project" value="UniProtKB-SubCell"/>
</dbReference>
<evidence type="ECO:0000256" key="4">
    <source>
        <dbReference type="ARBA" id="ARBA00022692"/>
    </source>
</evidence>
<evidence type="ECO:0000256" key="7">
    <source>
        <dbReference type="ARBA" id="ARBA00022842"/>
    </source>
</evidence>
<comment type="caution">
    <text evidence="15">The sequence shown here is derived from an EMBL/GenBank/DDBJ whole genome shotgun (WGS) entry which is preliminary data.</text>
</comment>
<evidence type="ECO:0000313" key="16">
    <source>
        <dbReference type="Proteomes" id="UP000539146"/>
    </source>
</evidence>
<evidence type="ECO:0000313" key="15">
    <source>
        <dbReference type="EMBL" id="NUU29214.1"/>
    </source>
</evidence>
<dbReference type="InterPro" id="IPR003691">
    <property type="entry name" value="FluC"/>
</dbReference>
<evidence type="ECO:0000256" key="5">
    <source>
        <dbReference type="ARBA" id="ARBA00022723"/>
    </source>
</evidence>
<dbReference type="GO" id="GO:0004427">
    <property type="term" value="F:inorganic diphosphate phosphatase activity"/>
    <property type="evidence" value="ECO:0007669"/>
    <property type="project" value="InterPro"/>
</dbReference>
<comment type="cofactor">
    <cofactor evidence="1">
        <name>Mg(2+)</name>
        <dbReference type="ChEBI" id="CHEBI:18420"/>
    </cofactor>
</comment>
<dbReference type="Pfam" id="PF00719">
    <property type="entry name" value="Pyrophosphatase"/>
    <property type="match status" value="1"/>
</dbReference>
<gene>
    <name evidence="15" type="ORF">HP467_14045</name>
</gene>
<evidence type="ECO:0000256" key="11">
    <source>
        <dbReference type="ARBA" id="ARBA00035120"/>
    </source>
</evidence>
<sequence length="172" mass="18233">MSPLLVLAVALGGGAGAAGRFLLDGLINTGREFRLPVGTLTINITGSLLLGITVGAATHLGAVPVAVDALVLLPRPTFPGVVITVRPVGMLRMVDENGGDDKILTVPANDDRFAQLQDITDVPEHTLAEIEHFFSHYKEIEHGKHVTTNGWADRAAAEAIIRTAQDAHTRHP</sequence>
<dbReference type="SUPFAM" id="SSF50324">
    <property type="entry name" value="Inorganic pyrophosphatase"/>
    <property type="match status" value="1"/>
</dbReference>
<evidence type="ECO:0000256" key="6">
    <source>
        <dbReference type="ARBA" id="ARBA00022801"/>
    </source>
</evidence>
<keyword evidence="6" id="KW-0378">Hydrolase</keyword>
<accession>A0A850DV04</accession>
<proteinExistence type="inferred from homology"/>
<comment type="subcellular location">
    <subcellularLocation>
        <location evidence="2">Cell membrane</location>
        <topology evidence="2">Multi-pass membrane protein</topology>
    </subcellularLocation>
</comment>
<evidence type="ECO:0000256" key="3">
    <source>
        <dbReference type="ARBA" id="ARBA00022475"/>
    </source>
</evidence>
<evidence type="ECO:0000256" key="1">
    <source>
        <dbReference type="ARBA" id="ARBA00001946"/>
    </source>
</evidence>
<dbReference type="InterPro" id="IPR036649">
    <property type="entry name" value="Pyrophosphatase_sf"/>
</dbReference>
<reference evidence="15 16" key="1">
    <citation type="submission" date="2020-05" db="EMBL/GenBank/DDBJ databases">
        <title>Genome Sequencing of Type Strains.</title>
        <authorList>
            <person name="Lemaire J.F."/>
            <person name="Inderbitzin P."/>
            <person name="Gregorio O.A."/>
            <person name="Collins S.B."/>
            <person name="Wespe N."/>
            <person name="Knight-Connoni V."/>
        </authorList>
    </citation>
    <scope>NUCLEOTIDE SEQUENCE [LARGE SCALE GENOMIC DNA]</scope>
    <source>
        <strain evidence="15 16">DSM 20512</strain>
    </source>
</reference>
<evidence type="ECO:0000256" key="9">
    <source>
        <dbReference type="ARBA" id="ARBA00023136"/>
    </source>
</evidence>
<evidence type="ECO:0000256" key="13">
    <source>
        <dbReference type="ARBA" id="ARBA00049940"/>
    </source>
</evidence>
<keyword evidence="7" id="KW-0460">Magnesium</keyword>
<dbReference type="GO" id="GO:0006796">
    <property type="term" value="P:phosphate-containing compound metabolic process"/>
    <property type="evidence" value="ECO:0007669"/>
    <property type="project" value="InterPro"/>
</dbReference>
<name>A0A850DV04_9MICO</name>
<evidence type="ECO:0000256" key="2">
    <source>
        <dbReference type="ARBA" id="ARBA00004651"/>
    </source>
</evidence>
<dbReference type="Gene3D" id="3.90.80.10">
    <property type="entry name" value="Inorganic pyrophosphatase"/>
    <property type="match status" value="1"/>
</dbReference>
<keyword evidence="3" id="KW-1003">Cell membrane</keyword>
<dbReference type="GO" id="GO:0000287">
    <property type="term" value="F:magnesium ion binding"/>
    <property type="evidence" value="ECO:0007669"/>
    <property type="project" value="InterPro"/>
</dbReference>
<keyword evidence="10" id="KW-0813">Transport</keyword>
<evidence type="ECO:0000256" key="10">
    <source>
        <dbReference type="ARBA" id="ARBA00023303"/>
    </source>
</evidence>
<dbReference type="EMBL" id="JABMCG010000122">
    <property type="protein sequence ID" value="NUU29214.1"/>
    <property type="molecule type" value="Genomic_DNA"/>
</dbReference>
<dbReference type="GO" id="GO:0034220">
    <property type="term" value="P:monoatomic ion transmembrane transport"/>
    <property type="evidence" value="ECO:0007669"/>
    <property type="project" value="UniProtKB-KW"/>
</dbReference>
<dbReference type="RefSeq" id="WP_246276446.1">
    <property type="nucleotide sequence ID" value="NZ_BAAAWP010000001.1"/>
</dbReference>
<dbReference type="AlphaFoldDB" id="A0A850DV04"/>
<dbReference type="Proteomes" id="UP000539146">
    <property type="component" value="Unassembled WGS sequence"/>
</dbReference>
<dbReference type="Pfam" id="PF02537">
    <property type="entry name" value="CRCB"/>
    <property type="match status" value="1"/>
</dbReference>
<keyword evidence="5" id="KW-0479">Metal-binding</keyword>
<keyword evidence="4" id="KW-0812">Transmembrane</keyword>
<comment type="similarity">
    <text evidence="11 14">Belongs to the fluoride channel Fluc/FEX (TC 1.A.43) family.</text>
</comment>
<comment type="function">
    <text evidence="13">Fluoride-specific ion channel. Important for reducing fluoride concentration in the cell, thus reducing its toxicity.</text>
</comment>
<evidence type="ECO:0000256" key="14">
    <source>
        <dbReference type="RuleBase" id="RU004340"/>
    </source>
</evidence>
<dbReference type="PANTHER" id="PTHR10286">
    <property type="entry name" value="INORGANIC PYROPHOSPHATASE"/>
    <property type="match status" value="1"/>
</dbReference>
<comment type="catalytic activity">
    <reaction evidence="12">
        <text>fluoride(in) = fluoride(out)</text>
        <dbReference type="Rhea" id="RHEA:76159"/>
        <dbReference type="ChEBI" id="CHEBI:17051"/>
    </reaction>
    <physiologicalReaction direction="left-to-right" evidence="12">
        <dbReference type="Rhea" id="RHEA:76160"/>
    </physiologicalReaction>
</comment>
<protein>
    <recommendedName>
        <fullName evidence="14">Fluoride-specific ion channel</fullName>
    </recommendedName>
</protein>
<dbReference type="GO" id="GO:0005737">
    <property type="term" value="C:cytoplasm"/>
    <property type="evidence" value="ECO:0007669"/>
    <property type="project" value="InterPro"/>
</dbReference>
<keyword evidence="10" id="KW-0406">Ion transport</keyword>
<evidence type="ECO:0000256" key="12">
    <source>
        <dbReference type="ARBA" id="ARBA00035585"/>
    </source>
</evidence>
<dbReference type="InterPro" id="IPR008162">
    <property type="entry name" value="Pyrophosphatase"/>
</dbReference>
<keyword evidence="10" id="KW-0407">Ion channel</keyword>
<evidence type="ECO:0000256" key="8">
    <source>
        <dbReference type="ARBA" id="ARBA00022989"/>
    </source>
</evidence>
<keyword evidence="8" id="KW-1133">Transmembrane helix</keyword>
<keyword evidence="9" id="KW-0472">Membrane</keyword>
<organism evidence="15 16">
    <name type="scientific">Curtobacterium citreum</name>
    <dbReference type="NCBI Taxonomy" id="2036"/>
    <lineage>
        <taxon>Bacteria</taxon>
        <taxon>Bacillati</taxon>
        <taxon>Actinomycetota</taxon>
        <taxon>Actinomycetes</taxon>
        <taxon>Micrococcales</taxon>
        <taxon>Microbacteriaceae</taxon>
        <taxon>Curtobacterium</taxon>
    </lineage>
</organism>